<feature type="transmembrane region" description="Helical" evidence="1">
    <location>
        <begin position="14"/>
        <end position="34"/>
    </location>
</feature>
<name>A0ABQ2PLS5_9NEIS</name>
<gene>
    <name evidence="2" type="ORF">GCM10010971_23890</name>
</gene>
<dbReference type="EMBL" id="BMLY01000003">
    <property type="protein sequence ID" value="GGP26570.1"/>
    <property type="molecule type" value="Genomic_DNA"/>
</dbReference>
<dbReference type="Proteomes" id="UP000621859">
    <property type="component" value="Unassembled WGS sequence"/>
</dbReference>
<dbReference type="InterPro" id="IPR025570">
    <property type="entry name" value="DUF4337"/>
</dbReference>
<keyword evidence="3" id="KW-1185">Reference proteome</keyword>
<dbReference type="Pfam" id="PF14235">
    <property type="entry name" value="DUF4337"/>
    <property type="match status" value="1"/>
</dbReference>
<accession>A0ABQ2PLS5</accession>
<sequence length="184" mass="20092">MDLDVSVETGEKHLNQWVGMAVLAFSVILGIAKIKDDNIVQAMQLSKMQAVDTWNQYQATKLKLHLLANTDLLLSALLPSAKASTAHAQLAGEVVHYQAELPQLKASAESQDAGYNKLNYRDDQFDLADALLSIAMALAGITALTRLRWMLMVSVAFGAVGTLFVLAGFNGWQLHPDWIVNLLS</sequence>
<evidence type="ECO:0000313" key="3">
    <source>
        <dbReference type="Proteomes" id="UP000621859"/>
    </source>
</evidence>
<comment type="caution">
    <text evidence="2">The sequence shown here is derived from an EMBL/GenBank/DDBJ whole genome shotgun (WGS) entry which is preliminary data.</text>
</comment>
<evidence type="ECO:0000256" key="1">
    <source>
        <dbReference type="SAM" id="Phobius"/>
    </source>
</evidence>
<keyword evidence="1" id="KW-0812">Transmembrane</keyword>
<protein>
    <recommendedName>
        <fullName evidence="4">DUF4337 domain-containing protein</fullName>
    </recommendedName>
</protein>
<keyword evidence="1" id="KW-0472">Membrane</keyword>
<dbReference type="RefSeq" id="WP_188693736.1">
    <property type="nucleotide sequence ID" value="NZ_BMLY01000003.1"/>
</dbReference>
<evidence type="ECO:0000313" key="2">
    <source>
        <dbReference type="EMBL" id="GGP26570.1"/>
    </source>
</evidence>
<organism evidence="2 3">
    <name type="scientific">Silvimonas amylolytica</name>
    <dbReference type="NCBI Taxonomy" id="449663"/>
    <lineage>
        <taxon>Bacteria</taxon>
        <taxon>Pseudomonadati</taxon>
        <taxon>Pseudomonadota</taxon>
        <taxon>Betaproteobacteria</taxon>
        <taxon>Neisseriales</taxon>
        <taxon>Chitinibacteraceae</taxon>
        <taxon>Silvimonas</taxon>
    </lineage>
</organism>
<proteinExistence type="predicted"/>
<evidence type="ECO:0008006" key="4">
    <source>
        <dbReference type="Google" id="ProtNLM"/>
    </source>
</evidence>
<keyword evidence="1" id="KW-1133">Transmembrane helix</keyword>
<reference evidence="3" key="1">
    <citation type="journal article" date="2019" name="Int. J. Syst. Evol. Microbiol.">
        <title>The Global Catalogue of Microorganisms (GCM) 10K type strain sequencing project: providing services to taxonomists for standard genome sequencing and annotation.</title>
        <authorList>
            <consortium name="The Broad Institute Genomics Platform"/>
            <consortium name="The Broad Institute Genome Sequencing Center for Infectious Disease"/>
            <person name="Wu L."/>
            <person name="Ma J."/>
        </authorList>
    </citation>
    <scope>NUCLEOTIDE SEQUENCE [LARGE SCALE GENOMIC DNA]</scope>
    <source>
        <strain evidence="3">CGMCC 1.8860</strain>
    </source>
</reference>
<feature type="transmembrane region" description="Helical" evidence="1">
    <location>
        <begin position="149"/>
        <end position="169"/>
    </location>
</feature>